<dbReference type="Gene3D" id="2.60.40.10">
    <property type="entry name" value="Immunoglobulins"/>
    <property type="match status" value="3"/>
</dbReference>
<evidence type="ECO:0000259" key="5">
    <source>
        <dbReference type="Pfam" id="PF02836"/>
    </source>
</evidence>
<dbReference type="InterPro" id="IPR051913">
    <property type="entry name" value="GH2_Domain-Containing"/>
</dbReference>
<dbReference type="InterPro" id="IPR036156">
    <property type="entry name" value="Beta-gal/glucu_dom_sf"/>
</dbReference>
<dbReference type="Gene3D" id="2.60.120.260">
    <property type="entry name" value="Galactose-binding domain-like"/>
    <property type="match status" value="1"/>
</dbReference>
<dbReference type="SUPFAM" id="SSF49303">
    <property type="entry name" value="beta-Galactosidase/glucuronidase domain"/>
    <property type="match status" value="1"/>
</dbReference>
<feature type="domain" description="Glycoside hydrolase family 2 catalytic" evidence="5">
    <location>
        <begin position="403"/>
        <end position="574"/>
    </location>
</feature>
<dbReference type="Pfam" id="PF18565">
    <property type="entry name" value="Glyco_hydro2_C5"/>
    <property type="match status" value="1"/>
</dbReference>
<dbReference type="InterPro" id="IPR006104">
    <property type="entry name" value="Glyco_hydro_2_N"/>
</dbReference>
<dbReference type="PANTHER" id="PTHR42732:SF1">
    <property type="entry name" value="BETA-MANNOSIDASE"/>
    <property type="match status" value="1"/>
</dbReference>
<dbReference type="SUPFAM" id="SSF49785">
    <property type="entry name" value="Galactose-binding domain-like"/>
    <property type="match status" value="1"/>
</dbReference>
<organism evidence="8 9">
    <name type="scientific">Marinicrinis lubricantis</name>
    <dbReference type="NCBI Taxonomy" id="2086470"/>
    <lineage>
        <taxon>Bacteria</taxon>
        <taxon>Bacillati</taxon>
        <taxon>Bacillota</taxon>
        <taxon>Bacilli</taxon>
        <taxon>Bacillales</taxon>
        <taxon>Paenibacillaceae</taxon>
    </lineage>
</organism>
<keyword evidence="3" id="KW-0326">Glycosidase</keyword>
<dbReference type="InterPro" id="IPR006103">
    <property type="entry name" value="Glyco_hydro_2_cat"/>
</dbReference>
<evidence type="ECO:0000313" key="8">
    <source>
        <dbReference type="EMBL" id="MFC5988135.1"/>
    </source>
</evidence>
<dbReference type="InterPro" id="IPR006102">
    <property type="entry name" value="Ig-like_GH2"/>
</dbReference>
<sequence length="1107" mass="125246">MQNHHQTVVAELPSVQSKAQVYNFNYEWRFKLADAFPLQQALESWRDEAGRYFYETDYMENDWEAVGVPHTFNDKDLFVARIEDAGSGQKRTFSFYRKWFRLPREHEGKKVLIEFEGIRQTCYLYVNGTMAGYCEAGVAPFAFDLTPYVDYAAENLIAIATDNTSSRNMDFFAAETPNMPEAVPGSFIASLNPEKEIDANRGVAFFWNCNDFNPSVGGLTRNIRLHVKPKLYITLPIYSNLQTKGVYIYGKNFDIAQRKAVIHSEAEIRNETGSDQTITLDSIIYDHQGRKVGRMSSDQVRIPAAQHLPAISPLSIIPQDAYRKEGDQYVPLPEDEVQPTVIDSLEVSVVEASALVSGLRFWSPDDPYLYTVQTNLIHDGEVIDSVTTVTGFRKVAYSFQDGLMINDTRVWLTGYAQRATNEWAAIGTAPDWLKDMDAKLIRESHANHIRFMHVAGSPADIRSFDRYGVVCTQPAGDKEKENFGRQWDQRVELMRDVIIYFRNHPSILFWEAGNHAISKEHMREMRLLKEKLDPHGGRYMGCRTLNTEDVVSEAEYVGTMLNRHAGRYQSEKMPVTETEYLREESPRRVWDDYSPPDFDYDNLWVGRGGKKQLGRDVHDLTSEDLALCAAKGYAEFFNDRIGGASGKNYYSAAAALCWTDSAQHGRQSASENARMSGRVDPVRIKKQNFDVFRVMQSPVPAIKIVGHWNYPQEDGRSYRYPVKEFDGEVWRKTGEYRFRNPKDKTVYVIGSYAVAKIELFINGNLAGTCDKPIHTFVFPFHHIDITQSGSITARAYDYQGKEVAAETIETVSAPSQLRLTVHKGERGLLADGTDIAYVDVEVLDEKGRLHPLASGRIDLGIEGEGILLGGYNSGRFNGYGKNDSVIHQHHVYAECGSNRVFIRSTRHAGQIRLTARMQGVPEAAFTLESQPVDIGSLTREMPQYLVPSYPDTAPERVYPFESIPEADQAKYNPEGKVYCKVVVDGEEPNTNGILSIVSHGSIYSPILFILERIKNDRPELFDYHYDDKRGILTITSGGTKVVAEKGRTHLLVNGEENLLHGEPYINDQGVFIVEINAVISYIQGVVSYYDERASLFRIELPSRAEKG</sequence>
<gene>
    <name evidence="8" type="ORF">ACFPXP_17165</name>
</gene>
<dbReference type="InterPro" id="IPR008979">
    <property type="entry name" value="Galactose-bd-like_sf"/>
</dbReference>
<dbReference type="Pfam" id="PF02837">
    <property type="entry name" value="Glyco_hydro_2_N"/>
    <property type="match status" value="1"/>
</dbReference>
<dbReference type="PANTHER" id="PTHR42732">
    <property type="entry name" value="BETA-GALACTOSIDASE"/>
    <property type="match status" value="1"/>
</dbReference>
<evidence type="ECO:0000256" key="3">
    <source>
        <dbReference type="ARBA" id="ARBA00023295"/>
    </source>
</evidence>
<protein>
    <submittedName>
        <fullName evidence="8">Glycoside hydrolase family 2 protein</fullName>
    </submittedName>
</protein>
<dbReference type="EMBL" id="JBHSQV010000176">
    <property type="protein sequence ID" value="MFC5988135.1"/>
    <property type="molecule type" value="Genomic_DNA"/>
</dbReference>
<dbReference type="InterPro" id="IPR017853">
    <property type="entry name" value="GH"/>
</dbReference>
<dbReference type="Pfam" id="PF02836">
    <property type="entry name" value="Glyco_hydro_2_C"/>
    <property type="match status" value="1"/>
</dbReference>
<dbReference type="RefSeq" id="WP_379895581.1">
    <property type="nucleotide sequence ID" value="NZ_CBCSCT010000021.1"/>
</dbReference>
<dbReference type="Gene3D" id="3.20.20.80">
    <property type="entry name" value="Glycosidases"/>
    <property type="match status" value="1"/>
</dbReference>
<evidence type="ECO:0000259" key="6">
    <source>
        <dbReference type="Pfam" id="PF02837"/>
    </source>
</evidence>
<dbReference type="SUPFAM" id="SSF51445">
    <property type="entry name" value="(Trans)glycosidases"/>
    <property type="match status" value="1"/>
</dbReference>
<evidence type="ECO:0000259" key="4">
    <source>
        <dbReference type="Pfam" id="PF00703"/>
    </source>
</evidence>
<evidence type="ECO:0000256" key="2">
    <source>
        <dbReference type="ARBA" id="ARBA00022801"/>
    </source>
</evidence>
<keyword evidence="9" id="KW-1185">Reference proteome</keyword>
<name>A0ABW1ISP6_9BACL</name>
<accession>A0ABW1ISP6</accession>
<feature type="domain" description="Glycoside hydrolase family 2 immunoglobulin-like beta-sandwich" evidence="4">
    <location>
        <begin position="258"/>
        <end position="393"/>
    </location>
</feature>
<dbReference type="Pfam" id="PF00703">
    <property type="entry name" value="Glyco_hydro_2"/>
    <property type="match status" value="1"/>
</dbReference>
<comment type="similarity">
    <text evidence="1">Belongs to the glycosyl hydrolase 2 family.</text>
</comment>
<keyword evidence="2 8" id="KW-0378">Hydrolase</keyword>
<evidence type="ECO:0000313" key="9">
    <source>
        <dbReference type="Proteomes" id="UP001596250"/>
    </source>
</evidence>
<feature type="domain" description="Glycoside hydrolase family 2" evidence="7">
    <location>
        <begin position="823"/>
        <end position="924"/>
    </location>
</feature>
<evidence type="ECO:0000256" key="1">
    <source>
        <dbReference type="ARBA" id="ARBA00007401"/>
    </source>
</evidence>
<feature type="domain" description="Glycosyl hydrolases family 2 sugar binding" evidence="6">
    <location>
        <begin position="24"/>
        <end position="160"/>
    </location>
</feature>
<evidence type="ECO:0000259" key="7">
    <source>
        <dbReference type="Pfam" id="PF18565"/>
    </source>
</evidence>
<dbReference type="Proteomes" id="UP001596250">
    <property type="component" value="Unassembled WGS sequence"/>
</dbReference>
<proteinExistence type="inferred from homology"/>
<reference evidence="9" key="1">
    <citation type="journal article" date="2019" name="Int. J. Syst. Evol. Microbiol.">
        <title>The Global Catalogue of Microorganisms (GCM) 10K type strain sequencing project: providing services to taxonomists for standard genome sequencing and annotation.</title>
        <authorList>
            <consortium name="The Broad Institute Genomics Platform"/>
            <consortium name="The Broad Institute Genome Sequencing Center for Infectious Disease"/>
            <person name="Wu L."/>
            <person name="Ma J."/>
        </authorList>
    </citation>
    <scope>NUCLEOTIDE SEQUENCE [LARGE SCALE GENOMIC DNA]</scope>
    <source>
        <strain evidence="9">CCM 8749</strain>
    </source>
</reference>
<dbReference type="InterPro" id="IPR040605">
    <property type="entry name" value="Glyco_hydro2_dom5"/>
</dbReference>
<dbReference type="InterPro" id="IPR013783">
    <property type="entry name" value="Ig-like_fold"/>
</dbReference>
<comment type="caution">
    <text evidence="8">The sequence shown here is derived from an EMBL/GenBank/DDBJ whole genome shotgun (WGS) entry which is preliminary data.</text>
</comment>
<dbReference type="GO" id="GO:0016787">
    <property type="term" value="F:hydrolase activity"/>
    <property type="evidence" value="ECO:0007669"/>
    <property type="project" value="UniProtKB-KW"/>
</dbReference>